<gene>
    <name evidence="2" type="ORF">GCM10009654_50410</name>
</gene>
<feature type="compositionally biased region" description="Basic and acidic residues" evidence="1">
    <location>
        <begin position="46"/>
        <end position="98"/>
    </location>
</feature>
<dbReference type="Proteomes" id="UP001501371">
    <property type="component" value="Unassembled WGS sequence"/>
</dbReference>
<evidence type="ECO:0000313" key="3">
    <source>
        <dbReference type="Proteomes" id="UP001501371"/>
    </source>
</evidence>
<feature type="region of interest" description="Disordered" evidence="1">
    <location>
        <begin position="1"/>
        <end position="99"/>
    </location>
</feature>
<comment type="caution">
    <text evidence="2">The sequence shown here is derived from an EMBL/GenBank/DDBJ whole genome shotgun (WGS) entry which is preliminary data.</text>
</comment>
<feature type="compositionally biased region" description="Gly residues" evidence="1">
    <location>
        <begin position="14"/>
        <end position="28"/>
    </location>
</feature>
<dbReference type="SUPFAM" id="SSF48452">
    <property type="entry name" value="TPR-like"/>
    <property type="match status" value="2"/>
</dbReference>
<dbReference type="Pfam" id="PF13374">
    <property type="entry name" value="TPR_10"/>
    <property type="match status" value="1"/>
</dbReference>
<accession>A0ABN1V0S9</accession>
<dbReference type="EMBL" id="BAAAKV010000051">
    <property type="protein sequence ID" value="GAA1186784.1"/>
    <property type="molecule type" value="Genomic_DNA"/>
</dbReference>
<dbReference type="Pfam" id="PF13424">
    <property type="entry name" value="TPR_12"/>
    <property type="match status" value="1"/>
</dbReference>
<dbReference type="InterPro" id="IPR027417">
    <property type="entry name" value="P-loop_NTPase"/>
</dbReference>
<dbReference type="PANTHER" id="PTHR46082:SF6">
    <property type="entry name" value="AAA+ ATPASE DOMAIN-CONTAINING PROTEIN-RELATED"/>
    <property type="match status" value="1"/>
</dbReference>
<dbReference type="Gene3D" id="3.40.50.300">
    <property type="entry name" value="P-loop containing nucleotide triphosphate hydrolases"/>
    <property type="match status" value="1"/>
</dbReference>
<dbReference type="PANTHER" id="PTHR46082">
    <property type="entry name" value="ATP/GTP-BINDING PROTEIN-RELATED"/>
    <property type="match status" value="1"/>
</dbReference>
<dbReference type="SUPFAM" id="SSF52540">
    <property type="entry name" value="P-loop containing nucleoside triphosphate hydrolases"/>
    <property type="match status" value="1"/>
</dbReference>
<organism evidence="2 3">
    <name type="scientific">Streptomyces hebeiensis</name>
    <dbReference type="NCBI Taxonomy" id="229486"/>
    <lineage>
        <taxon>Bacteria</taxon>
        <taxon>Bacillati</taxon>
        <taxon>Actinomycetota</taxon>
        <taxon>Actinomycetes</taxon>
        <taxon>Kitasatosporales</taxon>
        <taxon>Streptomycetaceae</taxon>
        <taxon>Streptomyces</taxon>
    </lineage>
</organism>
<sequence length="766" mass="81219">MTTGGATDGDATDDGGGGGATNGHGGAMDGRAANDGRVYQASGDQHITEHHHYGYRPGDRADGGHPDSADRAGSRSGARFDGRFDDRDRDPAAPDSVRRPAVGRAPVVLRDRAEVLARLRESVAPGRGDEVYVLHGMGGCGKTAVASAFFEYATAGGARVGLWVNASDRASLRAGMLAVGGGAGGGGGGGGAGELLAARNGYRSAADLVWERLDHSPEPWLLVLDNADDPAILRDGSWLRGSPRGTVVVTTRRSAARWWPGAELQHVGVLPREDAARVLCDLAPHSGTPAQAAEIADRLGRLPLALTLAGGFLSHQVIDPWTMDAYGRRLDEGERVALIDQGADALADEDPRQLVGRTWQLTLDAFETNGLPEAAVLLRLLARLAPEPLPLSLLGRPEIGDVLPRARAETALRALLDHSLTERVDIGVRCVRSHGVLLDSVAAATPPALRGTLDATAARLLDAAVPARPDAGPYDPVSRLLAPHVLALLRRVTEPSAAAGVLAVATRLAVALHRTGDYPSAEETAHAAADLADSTLGAEHRLVLAARSRQGRALFRLGRYAEAESLLSRIRAIQERLFGPEDPDTLDSCHGLQLVLVNLGRRDEALTLLRTTAAARHRTLGPGHPLTLRSRSSLLTMLTAAELATAEGRSLLSLPDECRRHLGPDHTVTLGARHNHAWALYVLGRHEAAEEEIQHVTAAYRDRFGPDYPIALAAQQLLARTRSALGRTDSGIELMTDVVARRAHALGPDHPFTAASRRLLDELTAH</sequence>
<dbReference type="InterPro" id="IPR011990">
    <property type="entry name" value="TPR-like_helical_dom_sf"/>
</dbReference>
<name>A0ABN1V0S9_9ACTN</name>
<dbReference type="Gene3D" id="1.25.40.10">
    <property type="entry name" value="Tetratricopeptide repeat domain"/>
    <property type="match status" value="2"/>
</dbReference>
<proteinExistence type="predicted"/>
<evidence type="ECO:0000313" key="2">
    <source>
        <dbReference type="EMBL" id="GAA1186784.1"/>
    </source>
</evidence>
<evidence type="ECO:0000256" key="1">
    <source>
        <dbReference type="SAM" id="MobiDB-lite"/>
    </source>
</evidence>
<keyword evidence="3" id="KW-1185">Reference proteome</keyword>
<reference evidence="2 3" key="1">
    <citation type="journal article" date="2019" name="Int. J. Syst. Evol. Microbiol.">
        <title>The Global Catalogue of Microorganisms (GCM) 10K type strain sequencing project: providing services to taxonomists for standard genome sequencing and annotation.</title>
        <authorList>
            <consortium name="The Broad Institute Genomics Platform"/>
            <consortium name="The Broad Institute Genome Sequencing Center for Infectious Disease"/>
            <person name="Wu L."/>
            <person name="Ma J."/>
        </authorList>
    </citation>
    <scope>NUCLEOTIDE SEQUENCE [LARGE SCALE GENOMIC DNA]</scope>
    <source>
        <strain evidence="2 3">JCM 12696</strain>
    </source>
</reference>
<protein>
    <submittedName>
        <fullName evidence="2">Tetratricopeptide repeat protein</fullName>
    </submittedName>
</protein>
<dbReference type="InterPro" id="IPR053137">
    <property type="entry name" value="NLR-like"/>
</dbReference>